<dbReference type="Proteomes" id="UP000239866">
    <property type="component" value="Unassembled WGS sequence"/>
</dbReference>
<protein>
    <recommendedName>
        <fullName evidence="5">ABC transporter substrate-binding protein</fullName>
    </recommendedName>
</protein>
<evidence type="ECO:0000313" key="3">
    <source>
        <dbReference type="EMBL" id="PSF11945.1"/>
    </source>
</evidence>
<feature type="signal peptide" evidence="2">
    <location>
        <begin position="1"/>
        <end position="23"/>
    </location>
</feature>
<dbReference type="InterPro" id="IPR018389">
    <property type="entry name" value="DctP_fam"/>
</dbReference>
<dbReference type="AlphaFoldDB" id="A0A2T1KPC2"/>
<keyword evidence="1 2" id="KW-0732">Signal</keyword>
<evidence type="ECO:0000256" key="1">
    <source>
        <dbReference type="ARBA" id="ARBA00022729"/>
    </source>
</evidence>
<dbReference type="Gene3D" id="3.40.190.170">
    <property type="entry name" value="Bacterial extracellular solute-binding protein, family 7"/>
    <property type="match status" value="1"/>
</dbReference>
<dbReference type="PANTHER" id="PTHR33376">
    <property type="match status" value="1"/>
</dbReference>
<feature type="chain" id="PRO_5015537438" description="ABC transporter substrate-binding protein" evidence="2">
    <location>
        <begin position="24"/>
        <end position="336"/>
    </location>
</feature>
<dbReference type="InterPro" id="IPR038404">
    <property type="entry name" value="TRAP_DctP_sf"/>
</dbReference>
<evidence type="ECO:0000256" key="2">
    <source>
        <dbReference type="SAM" id="SignalP"/>
    </source>
</evidence>
<keyword evidence="4" id="KW-1185">Reference proteome</keyword>
<organism evidence="3 4">
    <name type="scientific">Marinobacter fuscus</name>
    <dbReference type="NCBI Taxonomy" id="2109942"/>
    <lineage>
        <taxon>Bacteria</taxon>
        <taxon>Pseudomonadati</taxon>
        <taxon>Pseudomonadota</taxon>
        <taxon>Gammaproteobacteria</taxon>
        <taxon>Pseudomonadales</taxon>
        <taxon>Marinobacteraceae</taxon>
        <taxon>Marinobacter</taxon>
    </lineage>
</organism>
<dbReference type="EMBL" id="PXNP01000019">
    <property type="protein sequence ID" value="PSF11945.1"/>
    <property type="molecule type" value="Genomic_DNA"/>
</dbReference>
<dbReference type="PANTHER" id="PTHR33376:SF15">
    <property type="entry name" value="BLL6794 PROTEIN"/>
    <property type="match status" value="1"/>
</dbReference>
<accession>A0A2T1KPC2</accession>
<dbReference type="GO" id="GO:0055085">
    <property type="term" value="P:transmembrane transport"/>
    <property type="evidence" value="ECO:0007669"/>
    <property type="project" value="InterPro"/>
</dbReference>
<reference evidence="3 4" key="1">
    <citation type="submission" date="2018-03" db="EMBL/GenBank/DDBJ databases">
        <title>Marinobacter brunus sp. nov., a marine bacterium of Gamma-proteobacteria isolated from the surface seawater of the South China Sea.</title>
        <authorList>
            <person name="Cheng H."/>
            <person name="Wu Y.-H."/>
            <person name="Xamxidin M."/>
            <person name="Xu X.-W."/>
        </authorList>
    </citation>
    <scope>NUCLEOTIDE SEQUENCE [LARGE SCALE GENOMIC DNA]</scope>
    <source>
        <strain evidence="3 4">NH169-3</strain>
    </source>
</reference>
<name>A0A2T1KPC2_9GAMM</name>
<comment type="caution">
    <text evidence="3">The sequence shown here is derived from an EMBL/GenBank/DDBJ whole genome shotgun (WGS) entry which is preliminary data.</text>
</comment>
<proteinExistence type="predicted"/>
<gene>
    <name evidence="3" type="ORF">C7H09_05145</name>
</gene>
<evidence type="ECO:0000313" key="4">
    <source>
        <dbReference type="Proteomes" id="UP000239866"/>
    </source>
</evidence>
<dbReference type="NCBIfam" id="NF037995">
    <property type="entry name" value="TRAP_S1"/>
    <property type="match status" value="1"/>
</dbReference>
<dbReference type="CDD" id="cd13601">
    <property type="entry name" value="PBP2_TRAP_DctP1_3_4_like"/>
    <property type="match status" value="1"/>
</dbReference>
<sequence>MLKKQLLISACIATLAVSGTAHATQSVTLRFADWMPESAFTTSYGAKAFMEKAIELSKGQIKFQYFPAEQLGKGSESLTLLQSGVADVANVAPAYVSEHLPLSGVVELPGAVTDSCTAANKFYELAQPGAVLYEAEYKKNKVRPLFTANLGPYRILTNKQELSSPVDFSGLKLRTAGGAMAMTADHLGANPIRMQGSDVLASLSRGTLDGVFWGLISIEDWSLETALDQMIPNLSVGSFNVTYSISDRTWNKLSPELQEILVKAGQYANQNHCDYVNRAETQAITDLQEKHGIQPLNLPENELKQVQGELTEVHKKWAEPLNKRGLPADEVVEQVF</sequence>
<dbReference type="Pfam" id="PF03480">
    <property type="entry name" value="DctP"/>
    <property type="match status" value="1"/>
</dbReference>
<evidence type="ECO:0008006" key="5">
    <source>
        <dbReference type="Google" id="ProtNLM"/>
    </source>
</evidence>
<dbReference type="RefSeq" id="WP_106761539.1">
    <property type="nucleotide sequence ID" value="NZ_PXNP01000019.1"/>
</dbReference>
<dbReference type="OrthoDB" id="8678862at2"/>